<sequence>MKVLDNHKCWTLPGVIDEDLLRGTVFIFG</sequence>
<dbReference type="EMBL" id="BT034969">
    <property type="protein sequence ID" value="ACF79974.1"/>
    <property type="molecule type" value="mRNA"/>
</dbReference>
<organism evidence="1">
    <name type="scientific">Zea mays</name>
    <name type="common">Maize</name>
    <dbReference type="NCBI Taxonomy" id="4577"/>
    <lineage>
        <taxon>Eukaryota</taxon>
        <taxon>Viridiplantae</taxon>
        <taxon>Streptophyta</taxon>
        <taxon>Embryophyta</taxon>
        <taxon>Tracheophyta</taxon>
        <taxon>Spermatophyta</taxon>
        <taxon>Magnoliopsida</taxon>
        <taxon>Liliopsida</taxon>
        <taxon>Poales</taxon>
        <taxon>Poaceae</taxon>
        <taxon>PACMAD clade</taxon>
        <taxon>Panicoideae</taxon>
        <taxon>Andropogonodae</taxon>
        <taxon>Andropogoneae</taxon>
        <taxon>Tripsacinae</taxon>
        <taxon>Zea</taxon>
    </lineage>
</organism>
<proteinExistence type="evidence at transcript level"/>
<protein>
    <submittedName>
        <fullName evidence="1">Uncharacterized protein</fullName>
    </submittedName>
</protein>
<reference evidence="1" key="1">
    <citation type="journal article" date="2009" name="PLoS Genet.">
        <title>Sequencing, mapping, and analysis of 27,455 maize full-length cDNAs.</title>
        <authorList>
            <person name="Soderlund C."/>
            <person name="Descour A."/>
            <person name="Kudrna D."/>
            <person name="Bomhoff M."/>
            <person name="Boyd L."/>
            <person name="Currie J."/>
            <person name="Angelova A."/>
            <person name="Collura K."/>
            <person name="Wissotski M."/>
            <person name="Ashley E."/>
            <person name="Morrow D."/>
            <person name="Fernandes J."/>
            <person name="Walbot V."/>
            <person name="Yu Y."/>
        </authorList>
    </citation>
    <scope>NUCLEOTIDE SEQUENCE</scope>
    <source>
        <strain evidence="1">B73</strain>
    </source>
</reference>
<name>B4FCY1_MAIZE</name>
<evidence type="ECO:0000313" key="1">
    <source>
        <dbReference type="EMBL" id="ACF79974.1"/>
    </source>
</evidence>
<dbReference type="AlphaFoldDB" id="B4FCY1"/>
<accession>B4FCY1</accession>